<dbReference type="Pfam" id="PF13560">
    <property type="entry name" value="HTH_31"/>
    <property type="match status" value="1"/>
</dbReference>
<gene>
    <name evidence="2" type="ORF">AXFE_15940</name>
</gene>
<protein>
    <submittedName>
        <fullName evidence="2">Anaerobic benzoate catabolism transcriptional regulator</fullName>
    </submittedName>
</protein>
<dbReference type="OrthoDB" id="4557883at2"/>
<dbReference type="InterPro" id="IPR010982">
    <property type="entry name" value="Lambda_DNA-bd_dom_sf"/>
</dbReference>
<dbReference type="Proteomes" id="UP000032360">
    <property type="component" value="Unassembled WGS sequence"/>
</dbReference>
<dbReference type="RefSeq" id="WP_052605315.1">
    <property type="nucleotide sequence ID" value="NZ_JXYS01000036.1"/>
</dbReference>
<sequence>MKKILSMNDLAAIVKGRRLELGLSQNALAQKAQVSREWIVQFEGGKISAQTIQLLRVIEALDLSLSVSVNTNAVAKDSATSTSTSSTSTSLDELLQRYGAR</sequence>
<keyword evidence="3" id="KW-1185">Reference proteome</keyword>
<dbReference type="PROSITE" id="PS50943">
    <property type="entry name" value="HTH_CROC1"/>
    <property type="match status" value="1"/>
</dbReference>
<accession>A0A0D8HI57</accession>
<name>A0A0D8HI57_9ACTN</name>
<dbReference type="STRING" id="1280514.AXFE_15940"/>
<dbReference type="SUPFAM" id="SSF47413">
    <property type="entry name" value="lambda repressor-like DNA-binding domains"/>
    <property type="match status" value="1"/>
</dbReference>
<dbReference type="AlphaFoldDB" id="A0A0D8HI57"/>
<evidence type="ECO:0000259" key="1">
    <source>
        <dbReference type="PROSITE" id="PS50943"/>
    </source>
</evidence>
<dbReference type="Gene3D" id="1.10.260.40">
    <property type="entry name" value="lambda repressor-like DNA-binding domains"/>
    <property type="match status" value="1"/>
</dbReference>
<evidence type="ECO:0000313" key="2">
    <source>
        <dbReference type="EMBL" id="KJF17534.1"/>
    </source>
</evidence>
<organism evidence="2 3">
    <name type="scientific">Acidithrix ferrooxidans</name>
    <dbReference type="NCBI Taxonomy" id="1280514"/>
    <lineage>
        <taxon>Bacteria</taxon>
        <taxon>Bacillati</taxon>
        <taxon>Actinomycetota</taxon>
        <taxon>Acidimicrobiia</taxon>
        <taxon>Acidimicrobiales</taxon>
        <taxon>Acidimicrobiaceae</taxon>
        <taxon>Acidithrix</taxon>
    </lineage>
</organism>
<dbReference type="EMBL" id="JXYS01000036">
    <property type="protein sequence ID" value="KJF17534.1"/>
    <property type="molecule type" value="Genomic_DNA"/>
</dbReference>
<evidence type="ECO:0000313" key="3">
    <source>
        <dbReference type="Proteomes" id="UP000032360"/>
    </source>
</evidence>
<dbReference type="GO" id="GO:0003677">
    <property type="term" value="F:DNA binding"/>
    <property type="evidence" value="ECO:0007669"/>
    <property type="project" value="InterPro"/>
</dbReference>
<dbReference type="InterPro" id="IPR001387">
    <property type="entry name" value="Cro/C1-type_HTH"/>
</dbReference>
<feature type="domain" description="HTH cro/C1-type" evidence="1">
    <location>
        <begin position="14"/>
        <end position="68"/>
    </location>
</feature>
<dbReference type="SMART" id="SM00530">
    <property type="entry name" value="HTH_XRE"/>
    <property type="match status" value="1"/>
</dbReference>
<reference evidence="2 3" key="1">
    <citation type="submission" date="2015-01" db="EMBL/GenBank/DDBJ databases">
        <title>Draft genome of the acidophilic iron oxidizer Acidithrix ferrooxidans strain Py-F3.</title>
        <authorList>
            <person name="Poehlein A."/>
            <person name="Eisen S."/>
            <person name="Schloemann M."/>
            <person name="Johnson B.D."/>
            <person name="Daniel R."/>
            <person name="Muehling M."/>
        </authorList>
    </citation>
    <scope>NUCLEOTIDE SEQUENCE [LARGE SCALE GENOMIC DNA]</scope>
    <source>
        <strain evidence="2 3">Py-F3</strain>
    </source>
</reference>
<dbReference type="CDD" id="cd00093">
    <property type="entry name" value="HTH_XRE"/>
    <property type="match status" value="1"/>
</dbReference>
<proteinExistence type="predicted"/>
<comment type="caution">
    <text evidence="2">The sequence shown here is derived from an EMBL/GenBank/DDBJ whole genome shotgun (WGS) entry which is preliminary data.</text>
</comment>